<dbReference type="GO" id="GO:0046872">
    <property type="term" value="F:metal ion binding"/>
    <property type="evidence" value="ECO:0007669"/>
    <property type="project" value="UniProtKB-KW"/>
</dbReference>
<gene>
    <name evidence="3" type="ORF">H9854_00690</name>
</gene>
<organism evidence="3 4">
    <name type="scientific">Candidatus Halomonas stercoripullorum</name>
    <dbReference type="NCBI Taxonomy" id="2838617"/>
    <lineage>
        <taxon>Bacteria</taxon>
        <taxon>Pseudomonadati</taxon>
        <taxon>Pseudomonadota</taxon>
        <taxon>Gammaproteobacteria</taxon>
        <taxon>Oceanospirillales</taxon>
        <taxon>Halomonadaceae</taxon>
        <taxon>Halomonas</taxon>
    </lineage>
</organism>
<keyword evidence="1" id="KW-0479">Metal-binding</keyword>
<dbReference type="InterPro" id="IPR050963">
    <property type="entry name" value="Sirohydro_Cobaltochel/CbiX"/>
</dbReference>
<dbReference type="SUPFAM" id="SSF53800">
    <property type="entry name" value="Chelatase"/>
    <property type="match status" value="1"/>
</dbReference>
<dbReference type="PANTHER" id="PTHR33542:SF3">
    <property type="entry name" value="SIROHYDROCHLORIN FERROCHELATASE, CHLOROPLASTIC"/>
    <property type="match status" value="1"/>
</dbReference>
<dbReference type="Proteomes" id="UP000824248">
    <property type="component" value="Unassembled WGS sequence"/>
</dbReference>
<dbReference type="Pfam" id="PF01903">
    <property type="entry name" value="CbiX"/>
    <property type="match status" value="1"/>
</dbReference>
<comment type="caution">
    <text evidence="3">The sequence shown here is derived from an EMBL/GenBank/DDBJ whole genome shotgun (WGS) entry which is preliminary data.</text>
</comment>
<reference evidence="3" key="2">
    <citation type="submission" date="2021-04" db="EMBL/GenBank/DDBJ databases">
        <authorList>
            <person name="Gilroy R."/>
        </authorList>
    </citation>
    <scope>NUCLEOTIDE SEQUENCE</scope>
    <source>
        <strain evidence="3">1193</strain>
    </source>
</reference>
<evidence type="ECO:0000313" key="4">
    <source>
        <dbReference type="Proteomes" id="UP000824248"/>
    </source>
</evidence>
<dbReference type="GO" id="GO:0016829">
    <property type="term" value="F:lyase activity"/>
    <property type="evidence" value="ECO:0007669"/>
    <property type="project" value="UniProtKB-KW"/>
</dbReference>
<protein>
    <submittedName>
        <fullName evidence="3">CbiX/SirB N-terminal domain-containing protein</fullName>
    </submittedName>
</protein>
<reference evidence="3" key="1">
    <citation type="journal article" date="2021" name="PeerJ">
        <title>Extensive microbial diversity within the chicken gut microbiome revealed by metagenomics and culture.</title>
        <authorList>
            <person name="Gilroy R."/>
            <person name="Ravi A."/>
            <person name="Getino M."/>
            <person name="Pursley I."/>
            <person name="Horton D.L."/>
            <person name="Alikhan N.F."/>
            <person name="Baker D."/>
            <person name="Gharbi K."/>
            <person name="Hall N."/>
            <person name="Watson M."/>
            <person name="Adriaenssens E.M."/>
            <person name="Foster-Nyarko E."/>
            <person name="Jarju S."/>
            <person name="Secka A."/>
            <person name="Antonio M."/>
            <person name="Oren A."/>
            <person name="Chaudhuri R.R."/>
            <person name="La Ragione R."/>
            <person name="Hildebrand F."/>
            <person name="Pallen M.J."/>
        </authorList>
    </citation>
    <scope>NUCLEOTIDE SEQUENCE</scope>
    <source>
        <strain evidence="3">1193</strain>
    </source>
</reference>
<dbReference type="EMBL" id="DXFC01000021">
    <property type="protein sequence ID" value="HIX60749.1"/>
    <property type="molecule type" value="Genomic_DNA"/>
</dbReference>
<dbReference type="AlphaFoldDB" id="A0A9D1WK97"/>
<accession>A0A9D1WK97</accession>
<name>A0A9D1WK97_9GAMM</name>
<dbReference type="PANTHER" id="PTHR33542">
    <property type="entry name" value="SIROHYDROCHLORIN FERROCHELATASE, CHLOROPLASTIC"/>
    <property type="match status" value="1"/>
</dbReference>
<evidence type="ECO:0000313" key="3">
    <source>
        <dbReference type="EMBL" id="HIX60749.1"/>
    </source>
</evidence>
<keyword evidence="2" id="KW-0456">Lyase</keyword>
<dbReference type="CDD" id="cd03416">
    <property type="entry name" value="CbiX_SirB_N"/>
    <property type="match status" value="1"/>
</dbReference>
<sequence>MSYSLILLAHGSSDATWCAVFERLHQALAARLQTPLRLAYMELSEPSLESTVAELAAQGTSRAEILPLFFAAGRHLRLDVPAQVEALKAAYPGFELTLLAPVGEHPAFAEALAHVVAEQAGEPLA</sequence>
<dbReference type="Gene3D" id="3.40.50.1400">
    <property type="match status" value="1"/>
</dbReference>
<evidence type="ECO:0000256" key="1">
    <source>
        <dbReference type="ARBA" id="ARBA00022723"/>
    </source>
</evidence>
<proteinExistence type="predicted"/>
<dbReference type="InterPro" id="IPR002762">
    <property type="entry name" value="CbiX-like"/>
</dbReference>
<evidence type="ECO:0000256" key="2">
    <source>
        <dbReference type="ARBA" id="ARBA00023239"/>
    </source>
</evidence>